<feature type="compositionally biased region" description="Basic residues" evidence="1">
    <location>
        <begin position="258"/>
        <end position="268"/>
    </location>
</feature>
<sequence>MARSKPASKPITISGPFDARHVGGVSIPGVQRPSVVAARVQHSVQRSLTLEPDQPPSHTNAATGTTEVPRRRANSFADSIRRPSLRLRTSISRLRSRSSSNSPDTGACRRKRGATLEGAEGGGAGDAAAEKRGGRARKASLSTLRTRQDSSAGLEALRIKHESERLVAAQSLVNPTPVQEPRLWNEPNRKMVLRPAPISIPKKTVQKPRSRNHADRTPVPQPTLDTPPGLARSSLPLRAWTSPSPPATQPSTQPSPSLHHHHHHHRRPPTTTTLPSTLPYPLIPRKPSPSPLRPTPKRTDSGTAIDFNHVPAEQRPLGFRDIMAVQSFAARMELYGRAREYWAVVDHGLGASSRGSPGASFIGIEFGLTADQREGVGMVFTIG</sequence>
<feature type="compositionally biased region" description="Pro residues" evidence="1">
    <location>
        <begin position="281"/>
        <end position="294"/>
    </location>
</feature>
<dbReference type="Proteomes" id="UP000481861">
    <property type="component" value="Unassembled WGS sequence"/>
</dbReference>
<organism evidence="2 3">
    <name type="scientific">Massariosphaeria phaeospora</name>
    <dbReference type="NCBI Taxonomy" id="100035"/>
    <lineage>
        <taxon>Eukaryota</taxon>
        <taxon>Fungi</taxon>
        <taxon>Dikarya</taxon>
        <taxon>Ascomycota</taxon>
        <taxon>Pezizomycotina</taxon>
        <taxon>Dothideomycetes</taxon>
        <taxon>Pleosporomycetidae</taxon>
        <taxon>Pleosporales</taxon>
        <taxon>Pleosporales incertae sedis</taxon>
        <taxon>Massariosphaeria</taxon>
    </lineage>
</organism>
<dbReference type="EMBL" id="JAADJZ010000001">
    <property type="protein sequence ID" value="KAF2877764.1"/>
    <property type="molecule type" value="Genomic_DNA"/>
</dbReference>
<evidence type="ECO:0000313" key="2">
    <source>
        <dbReference type="EMBL" id="KAF2877764.1"/>
    </source>
</evidence>
<proteinExistence type="predicted"/>
<dbReference type="OrthoDB" id="5151921at2759"/>
<name>A0A7C8MV55_9PLEO</name>
<evidence type="ECO:0000313" key="3">
    <source>
        <dbReference type="Proteomes" id="UP000481861"/>
    </source>
</evidence>
<gene>
    <name evidence="2" type="ORF">BDV95DRAFT_600464</name>
</gene>
<feature type="compositionally biased region" description="Low complexity" evidence="1">
    <location>
        <begin position="269"/>
        <end position="279"/>
    </location>
</feature>
<evidence type="ECO:0000256" key="1">
    <source>
        <dbReference type="SAM" id="MobiDB-lite"/>
    </source>
</evidence>
<reference evidence="2 3" key="1">
    <citation type="submission" date="2020-01" db="EMBL/GenBank/DDBJ databases">
        <authorList>
            <consortium name="DOE Joint Genome Institute"/>
            <person name="Haridas S."/>
            <person name="Albert R."/>
            <person name="Binder M."/>
            <person name="Bloem J."/>
            <person name="Labutti K."/>
            <person name="Salamov A."/>
            <person name="Andreopoulos B."/>
            <person name="Baker S.E."/>
            <person name="Barry K."/>
            <person name="Bills G."/>
            <person name="Bluhm B.H."/>
            <person name="Cannon C."/>
            <person name="Castanera R."/>
            <person name="Culley D.E."/>
            <person name="Daum C."/>
            <person name="Ezra D."/>
            <person name="Gonzalez J.B."/>
            <person name="Henrissat B."/>
            <person name="Kuo A."/>
            <person name="Liang C."/>
            <person name="Lipzen A."/>
            <person name="Lutzoni F."/>
            <person name="Magnuson J."/>
            <person name="Mondo S."/>
            <person name="Nolan M."/>
            <person name="Ohm R."/>
            <person name="Pangilinan J."/>
            <person name="Park H.-J.H."/>
            <person name="Ramirez L."/>
            <person name="Alfaro M."/>
            <person name="Sun H."/>
            <person name="Tritt A."/>
            <person name="Yoshinaga Y."/>
            <person name="Zwiers L.-H.L."/>
            <person name="Turgeon B.G."/>
            <person name="Goodwin S.B."/>
            <person name="Spatafora J.W."/>
            <person name="Crous P.W."/>
            <person name="Grigoriev I.V."/>
        </authorList>
    </citation>
    <scope>NUCLEOTIDE SEQUENCE [LARGE SCALE GENOMIC DNA]</scope>
    <source>
        <strain evidence="2 3">CBS 611.86</strain>
    </source>
</reference>
<feature type="compositionally biased region" description="Polar residues" evidence="1">
    <location>
        <begin position="56"/>
        <end position="66"/>
    </location>
</feature>
<dbReference type="AlphaFoldDB" id="A0A7C8MV55"/>
<feature type="compositionally biased region" description="Polar residues" evidence="1">
    <location>
        <begin position="140"/>
        <end position="151"/>
    </location>
</feature>
<feature type="region of interest" description="Disordered" evidence="1">
    <location>
        <begin position="1"/>
        <end position="20"/>
    </location>
</feature>
<feature type="region of interest" description="Disordered" evidence="1">
    <location>
        <begin position="178"/>
        <end position="304"/>
    </location>
</feature>
<keyword evidence="3" id="KW-1185">Reference proteome</keyword>
<feature type="region of interest" description="Disordered" evidence="1">
    <location>
        <begin position="41"/>
        <end position="151"/>
    </location>
</feature>
<protein>
    <submittedName>
        <fullName evidence="2">Uncharacterized protein</fullName>
    </submittedName>
</protein>
<feature type="compositionally biased region" description="Low complexity" evidence="1">
    <location>
        <begin position="86"/>
        <end position="103"/>
    </location>
</feature>
<accession>A0A7C8MV55</accession>
<comment type="caution">
    <text evidence="2">The sequence shown here is derived from an EMBL/GenBank/DDBJ whole genome shotgun (WGS) entry which is preliminary data.</text>
</comment>